<reference evidence="6 7" key="1">
    <citation type="submission" date="2018-03" db="EMBL/GenBank/DDBJ databases">
        <title>Genomic Encyclopedia of Archaeal and Bacterial Type Strains, Phase II (KMG-II): from individual species to whole genera.</title>
        <authorList>
            <person name="Goeker M."/>
        </authorList>
    </citation>
    <scope>NUCLEOTIDE SEQUENCE [LARGE SCALE GENOMIC DNA]</scope>
    <source>
        <strain evidence="6 7">DSM 44946</strain>
    </source>
</reference>
<gene>
    <name evidence="6" type="ORF">CLV97_12121</name>
</gene>
<dbReference type="GO" id="GO:0007155">
    <property type="term" value="P:cell adhesion"/>
    <property type="evidence" value="ECO:0007669"/>
    <property type="project" value="InterPro"/>
</dbReference>
<dbReference type="Proteomes" id="UP000237797">
    <property type="component" value="Unassembled WGS sequence"/>
</dbReference>
<keyword evidence="7" id="KW-1185">Reference proteome</keyword>
<dbReference type="GO" id="GO:0030001">
    <property type="term" value="P:metal ion transport"/>
    <property type="evidence" value="ECO:0007669"/>
    <property type="project" value="InterPro"/>
</dbReference>
<evidence type="ECO:0000256" key="5">
    <source>
        <dbReference type="SAM" id="SignalP"/>
    </source>
</evidence>
<dbReference type="Pfam" id="PF01297">
    <property type="entry name" value="ZnuA"/>
    <property type="match status" value="1"/>
</dbReference>
<dbReference type="PRINTS" id="PR00690">
    <property type="entry name" value="ADHESNFAMILY"/>
</dbReference>
<dbReference type="PRINTS" id="PR00691">
    <property type="entry name" value="ADHESINB"/>
</dbReference>
<evidence type="ECO:0000256" key="2">
    <source>
        <dbReference type="ARBA" id="ARBA00022448"/>
    </source>
</evidence>
<name>A0A2T0LCM2_9BACL</name>
<dbReference type="PROSITE" id="PS51257">
    <property type="entry name" value="PROKAR_LIPOPROTEIN"/>
    <property type="match status" value="1"/>
</dbReference>
<evidence type="ECO:0000256" key="3">
    <source>
        <dbReference type="ARBA" id="ARBA00022729"/>
    </source>
</evidence>
<sequence>MSRSKNLLVALCLVWTSILAACSGEAPQEEAGDQLKIYASVYPLADFAEKIGGKHADVTLLVPPGVEPHDFEPTPKDLTRLSRADVFLYNGIGFEAWIGQAKEILDPERTVIADASASLKPLYSGSNGSREADPHVWLDPIRAKKMAEAIRDALIKADPDHASDYRTNFEKLSRRFDELDRTFREISNKAEKREFVVSHAAFSYLADRYGLHQIAISGLSPSDEPGPKELKAVIEAAKRHRVKVIFFDSLVPGNMAKTVKEEVGAEALVLNSLEGLKPREAETGEDYFSIMEKNAENLGKALGSTD</sequence>
<dbReference type="InterPro" id="IPR006129">
    <property type="entry name" value="AdhesinB"/>
</dbReference>
<dbReference type="RefSeq" id="WP_106345874.1">
    <property type="nucleotide sequence ID" value="NZ_PVNE01000021.1"/>
</dbReference>
<keyword evidence="2 4" id="KW-0813">Transport</keyword>
<protein>
    <submittedName>
        <fullName evidence="6">Zinc transport system substrate-binding protein</fullName>
    </submittedName>
</protein>
<comment type="caution">
    <text evidence="6">The sequence shown here is derived from an EMBL/GenBank/DDBJ whole genome shotgun (WGS) entry which is preliminary data.</text>
</comment>
<dbReference type="PANTHER" id="PTHR42953">
    <property type="entry name" value="HIGH-AFFINITY ZINC UPTAKE SYSTEM PROTEIN ZNUA-RELATED"/>
    <property type="match status" value="1"/>
</dbReference>
<dbReference type="OrthoDB" id="9810636at2"/>
<feature type="signal peptide" evidence="5">
    <location>
        <begin position="1"/>
        <end position="20"/>
    </location>
</feature>
<dbReference type="GO" id="GO:0046872">
    <property type="term" value="F:metal ion binding"/>
    <property type="evidence" value="ECO:0007669"/>
    <property type="project" value="InterPro"/>
</dbReference>
<evidence type="ECO:0000256" key="4">
    <source>
        <dbReference type="RuleBase" id="RU003512"/>
    </source>
</evidence>
<dbReference type="InterPro" id="IPR006128">
    <property type="entry name" value="Lipoprotein_PsaA-like"/>
</dbReference>
<accession>A0A2T0LCM2</accession>
<evidence type="ECO:0000313" key="6">
    <source>
        <dbReference type="EMBL" id="PRX39694.1"/>
    </source>
</evidence>
<proteinExistence type="inferred from homology"/>
<evidence type="ECO:0000256" key="1">
    <source>
        <dbReference type="ARBA" id="ARBA00011028"/>
    </source>
</evidence>
<dbReference type="Gene3D" id="3.40.50.1980">
    <property type="entry name" value="Nitrogenase molybdenum iron protein domain"/>
    <property type="match status" value="2"/>
</dbReference>
<dbReference type="PANTHER" id="PTHR42953:SF3">
    <property type="entry name" value="HIGH-AFFINITY ZINC UPTAKE SYSTEM PROTEIN ZNUA"/>
    <property type="match status" value="1"/>
</dbReference>
<dbReference type="AlphaFoldDB" id="A0A2T0LCM2"/>
<dbReference type="InterPro" id="IPR050492">
    <property type="entry name" value="Bact_metal-bind_prot9"/>
</dbReference>
<dbReference type="InterPro" id="IPR006127">
    <property type="entry name" value="ZnuA-like"/>
</dbReference>
<organism evidence="6 7">
    <name type="scientific">Planifilum fimeticola</name>
    <dbReference type="NCBI Taxonomy" id="201975"/>
    <lineage>
        <taxon>Bacteria</taxon>
        <taxon>Bacillati</taxon>
        <taxon>Bacillota</taxon>
        <taxon>Bacilli</taxon>
        <taxon>Bacillales</taxon>
        <taxon>Thermoactinomycetaceae</taxon>
        <taxon>Planifilum</taxon>
    </lineage>
</organism>
<evidence type="ECO:0000313" key="7">
    <source>
        <dbReference type="Proteomes" id="UP000237797"/>
    </source>
</evidence>
<comment type="similarity">
    <text evidence="1 4">Belongs to the bacterial solute-binding protein 9 family.</text>
</comment>
<feature type="chain" id="PRO_5038988765" evidence="5">
    <location>
        <begin position="21"/>
        <end position="306"/>
    </location>
</feature>
<keyword evidence="3 5" id="KW-0732">Signal</keyword>
<dbReference type="SUPFAM" id="SSF53807">
    <property type="entry name" value="Helical backbone' metal receptor"/>
    <property type="match status" value="1"/>
</dbReference>
<dbReference type="EMBL" id="PVNE01000021">
    <property type="protein sequence ID" value="PRX39694.1"/>
    <property type="molecule type" value="Genomic_DNA"/>
</dbReference>